<keyword evidence="3" id="KW-1185">Reference proteome</keyword>
<evidence type="ECO:0000313" key="3">
    <source>
        <dbReference type="Proteomes" id="UP001331761"/>
    </source>
</evidence>
<name>A0AAN8FKE0_TRICO</name>
<accession>A0AAN8FKE0</accession>
<organism evidence="1 3">
    <name type="scientific">Trichostrongylus colubriformis</name>
    <name type="common">Black scour worm</name>
    <dbReference type="NCBI Taxonomy" id="6319"/>
    <lineage>
        <taxon>Eukaryota</taxon>
        <taxon>Metazoa</taxon>
        <taxon>Ecdysozoa</taxon>
        <taxon>Nematoda</taxon>
        <taxon>Chromadorea</taxon>
        <taxon>Rhabditida</taxon>
        <taxon>Rhabditina</taxon>
        <taxon>Rhabditomorpha</taxon>
        <taxon>Strongyloidea</taxon>
        <taxon>Trichostrongylidae</taxon>
        <taxon>Trichostrongylus</taxon>
    </lineage>
</organism>
<dbReference type="AlphaFoldDB" id="A0AAN8FKE0"/>
<evidence type="ECO:0000313" key="2">
    <source>
        <dbReference type="EMBL" id="KAK5971737.1"/>
    </source>
</evidence>
<sequence>MFGQHQVRLLGVTEARILGEGSYNLPSGTVLFHSGTDDANRGVALILSQSLVRELCFMPISDLLKVFIVLCYAPASSKCSFDECEDFQEEVEHRCREAPKGSTSTFLGDMNAKQVPSNIPLRAKQPGSAYSRILVNEGPPLCKERLGKGEA</sequence>
<dbReference type="EMBL" id="WIXE01017869">
    <property type="protein sequence ID" value="KAK5971380.1"/>
    <property type="molecule type" value="Genomic_DNA"/>
</dbReference>
<gene>
    <name evidence="1" type="ORF">GCK32_022276</name>
    <name evidence="2" type="ORF">GCK32_022295</name>
</gene>
<reference evidence="1 3" key="1">
    <citation type="submission" date="2019-10" db="EMBL/GenBank/DDBJ databases">
        <title>Assembly and Annotation for the nematode Trichostrongylus colubriformis.</title>
        <authorList>
            <person name="Martin J."/>
        </authorList>
    </citation>
    <scope>NUCLEOTIDE SEQUENCE [LARGE SCALE GENOMIC DNA]</scope>
    <source>
        <strain evidence="1">G859</strain>
        <tissue evidence="1">Whole worm</tissue>
    </source>
</reference>
<dbReference type="Proteomes" id="UP001331761">
    <property type="component" value="Unassembled WGS sequence"/>
</dbReference>
<evidence type="ECO:0000313" key="1">
    <source>
        <dbReference type="EMBL" id="KAK5971380.1"/>
    </source>
</evidence>
<dbReference type="EMBL" id="WIXE01017449">
    <property type="protein sequence ID" value="KAK5971737.1"/>
    <property type="molecule type" value="Genomic_DNA"/>
</dbReference>
<protein>
    <submittedName>
        <fullName evidence="1">Uncharacterized protein</fullName>
    </submittedName>
</protein>
<proteinExistence type="predicted"/>
<comment type="caution">
    <text evidence="1">The sequence shown here is derived from an EMBL/GenBank/DDBJ whole genome shotgun (WGS) entry which is preliminary data.</text>
</comment>